<accession>A0A1E5TA67</accession>
<comment type="caution">
    <text evidence="1">The sequence shown here is derived from an EMBL/GenBank/DDBJ whole genome shotgun (WGS) entry which is preliminary data.</text>
</comment>
<name>A0A1E5TA67_9FLAO</name>
<reference evidence="1 2" key="1">
    <citation type="submission" date="2016-05" db="EMBL/GenBank/DDBJ databases">
        <title>Draft Genome Sequence of Algibacter sp. Strain SK-16 Isolated from the Surface Water of Aburatsubo Inlet.</title>
        <authorList>
            <person name="Wong S.-K."/>
            <person name="Yoshizawa S."/>
            <person name="Nakajima Y."/>
            <person name="Ogura Y."/>
            <person name="Tetsuya H."/>
            <person name="Hamasaki K."/>
        </authorList>
    </citation>
    <scope>NUCLEOTIDE SEQUENCE [LARGE SCALE GENOMIC DNA]</scope>
    <source>
        <strain evidence="1 2">SK-16</strain>
    </source>
</reference>
<dbReference type="OrthoDB" id="6534631at2"/>
<gene>
    <name evidence="1" type="ORF">A8C32_01820</name>
</gene>
<proteinExistence type="predicted"/>
<keyword evidence="2" id="KW-1185">Reference proteome</keyword>
<sequence length="200" mass="22377">MNNNRFLFLEEDLKVFSEQPSKLIHKKKYSTQKTPAAGVALAGAVIAGTGVGWQIFEFAWAHTEGDIKVKLARMEGAKLPGDDKSFQNKGTWKKKTVRIYEKDGSRIGDEISAKFDLSFKYNGYGVGYIDMDHVESNDAVAFGLNVEAKLMADPNTYISNNGGQDMAMVEVTFNYRFTHSFQNDLIKVKRLKLYGDGTVI</sequence>
<dbReference type="RefSeq" id="WP_069829736.1">
    <property type="nucleotide sequence ID" value="NZ_MDJD01000034.1"/>
</dbReference>
<protein>
    <submittedName>
        <fullName evidence="1">Uncharacterized protein</fullName>
    </submittedName>
</protein>
<dbReference type="AlphaFoldDB" id="A0A1E5TA67"/>
<dbReference type="EMBL" id="MDJD01000034">
    <property type="protein sequence ID" value="OEK08226.1"/>
    <property type="molecule type" value="Genomic_DNA"/>
</dbReference>
<organism evidence="1 2">
    <name type="scientific">Flavivirga aquatica</name>
    <dbReference type="NCBI Taxonomy" id="1849968"/>
    <lineage>
        <taxon>Bacteria</taxon>
        <taxon>Pseudomonadati</taxon>
        <taxon>Bacteroidota</taxon>
        <taxon>Flavobacteriia</taxon>
        <taxon>Flavobacteriales</taxon>
        <taxon>Flavobacteriaceae</taxon>
        <taxon>Flavivirga</taxon>
    </lineage>
</organism>
<dbReference type="Proteomes" id="UP000095713">
    <property type="component" value="Unassembled WGS sequence"/>
</dbReference>
<dbReference type="STRING" id="1849968.A8C32_01820"/>
<evidence type="ECO:0000313" key="1">
    <source>
        <dbReference type="EMBL" id="OEK08226.1"/>
    </source>
</evidence>
<evidence type="ECO:0000313" key="2">
    <source>
        <dbReference type="Proteomes" id="UP000095713"/>
    </source>
</evidence>